<protein>
    <submittedName>
        <fullName evidence="4">Uncharacterized protein</fullName>
    </submittedName>
</protein>
<feature type="chain" id="PRO_5041394064" evidence="3">
    <location>
        <begin position="21"/>
        <end position="664"/>
    </location>
</feature>
<feature type="compositionally biased region" description="Acidic residues" evidence="1">
    <location>
        <begin position="512"/>
        <end position="528"/>
    </location>
</feature>
<proteinExistence type="predicted"/>
<sequence>MEMLLVLSLTLLFNSVSIHCRPYIQKSTLKEETDQKGFPVNLETKPAAVEPHLHRSISTNKQNGYIQNSTGLSVTSISANRARKPSVDKKQEKYFIDNDRKTKAVEQTTKAGINQSQEFLYKQHKAAAPLKYVPASKKSIDIKKDLHVDKSNSSQQIPNMVLNVVTAIVAFICIALTVAIFKCCCWKKQPTDDDDDDDNVKDHIRQETDEASDVDNQSDISESQEEQTNEKLQEPEQEELLSIKDKIRAFESQPPKLIVNNTVEVAVKKPCFRYSETYEEELPSDILIMGQVLRKHGDASDKDQKQKGGKGSIKPSVDKNKNENIEDDFGLIQRESEILKSFRRPPAPRNRAKSSRISRKVLPTIESNDLEFISHEGKDTVHFTEQSTESKEVKKKQQTNLVPIVLTDKVKNKNNKKCSRSSSSSSDSSKSSIEDANDKEQSGGVDTGNEAVSLLTEDVGEDLSLKQGPCSHNDQTEDINQTSSSVEDNVDHQSDKDNKSDDDNEEKKEEKSEEEVSIEDNAEDLIELEVDKNTSSLVSEIMEEYNSKRMSHNTDEQSEKLSLSEESSTTESENEAENKQEEVKAEVDITASEELKSESEKIIKETVEIMEEKSDMLMEAKPTITETEEEGNVMEEEAAAQEASAEEEVEEEEAEEEESMQTKL</sequence>
<feature type="region of interest" description="Disordered" evidence="1">
    <location>
        <begin position="382"/>
        <end position="596"/>
    </location>
</feature>
<feature type="region of interest" description="Disordered" evidence="1">
    <location>
        <begin position="206"/>
        <end position="237"/>
    </location>
</feature>
<evidence type="ECO:0000313" key="4">
    <source>
        <dbReference type="EMBL" id="CAI9720258.1"/>
    </source>
</evidence>
<feature type="region of interest" description="Disordered" evidence="1">
    <location>
        <begin position="297"/>
        <end position="360"/>
    </location>
</feature>
<keyword evidence="2" id="KW-1133">Transmembrane helix</keyword>
<accession>A0AA36AQ71</accession>
<reference evidence="4" key="1">
    <citation type="submission" date="2023-08" db="EMBL/GenBank/DDBJ databases">
        <authorList>
            <person name="Alioto T."/>
            <person name="Alioto T."/>
            <person name="Gomez Garrido J."/>
        </authorList>
    </citation>
    <scope>NUCLEOTIDE SEQUENCE</scope>
</reference>
<name>A0AA36AQ71_OCTVU</name>
<feature type="compositionally biased region" description="Polar residues" evidence="1">
    <location>
        <begin position="470"/>
        <end position="487"/>
    </location>
</feature>
<feature type="compositionally biased region" description="Basic and acidic residues" evidence="1">
    <location>
        <begin position="576"/>
        <end position="596"/>
    </location>
</feature>
<keyword evidence="5" id="KW-1185">Reference proteome</keyword>
<evidence type="ECO:0000256" key="2">
    <source>
        <dbReference type="SAM" id="Phobius"/>
    </source>
</evidence>
<evidence type="ECO:0000313" key="5">
    <source>
        <dbReference type="Proteomes" id="UP001162480"/>
    </source>
</evidence>
<feature type="compositionally biased region" description="Basic and acidic residues" evidence="1">
    <location>
        <begin position="489"/>
        <end position="511"/>
    </location>
</feature>
<feature type="compositionally biased region" description="Basic and acidic residues" evidence="1">
    <location>
        <begin position="382"/>
        <end position="392"/>
    </location>
</feature>
<feature type="compositionally biased region" description="Basic and acidic residues" evidence="1">
    <location>
        <begin position="297"/>
        <end position="306"/>
    </location>
</feature>
<feature type="signal peptide" evidence="3">
    <location>
        <begin position="1"/>
        <end position="20"/>
    </location>
</feature>
<feature type="transmembrane region" description="Helical" evidence="2">
    <location>
        <begin position="160"/>
        <end position="181"/>
    </location>
</feature>
<evidence type="ECO:0000256" key="1">
    <source>
        <dbReference type="SAM" id="MobiDB-lite"/>
    </source>
</evidence>
<evidence type="ECO:0000256" key="3">
    <source>
        <dbReference type="SAM" id="SignalP"/>
    </source>
</evidence>
<dbReference type="Proteomes" id="UP001162480">
    <property type="component" value="Chromosome 3"/>
</dbReference>
<organism evidence="4 5">
    <name type="scientific">Octopus vulgaris</name>
    <name type="common">Common octopus</name>
    <dbReference type="NCBI Taxonomy" id="6645"/>
    <lineage>
        <taxon>Eukaryota</taxon>
        <taxon>Metazoa</taxon>
        <taxon>Spiralia</taxon>
        <taxon>Lophotrochozoa</taxon>
        <taxon>Mollusca</taxon>
        <taxon>Cephalopoda</taxon>
        <taxon>Coleoidea</taxon>
        <taxon>Octopodiformes</taxon>
        <taxon>Octopoda</taxon>
        <taxon>Incirrata</taxon>
        <taxon>Octopodidae</taxon>
        <taxon>Octopus</taxon>
    </lineage>
</organism>
<feature type="compositionally biased region" description="Low complexity" evidence="1">
    <location>
        <begin position="420"/>
        <end position="431"/>
    </location>
</feature>
<feature type="compositionally biased region" description="Basic and acidic residues" evidence="1">
    <location>
        <begin position="552"/>
        <end position="563"/>
    </location>
</feature>
<gene>
    <name evidence="4" type="ORF">OCTVUL_1B010234</name>
</gene>
<feature type="region of interest" description="Disordered" evidence="1">
    <location>
        <begin position="624"/>
        <end position="664"/>
    </location>
</feature>
<dbReference type="EMBL" id="OX597816">
    <property type="protein sequence ID" value="CAI9720258.1"/>
    <property type="molecule type" value="Genomic_DNA"/>
</dbReference>
<feature type="compositionally biased region" description="Basic and acidic residues" evidence="1">
    <location>
        <begin position="432"/>
        <end position="441"/>
    </location>
</feature>
<keyword evidence="2" id="KW-0472">Membrane</keyword>
<dbReference type="AlphaFoldDB" id="A0AA36AQ71"/>
<keyword evidence="3" id="KW-0732">Signal</keyword>
<feature type="compositionally biased region" description="Acidic residues" evidence="1">
    <location>
        <begin position="626"/>
        <end position="664"/>
    </location>
</feature>
<feature type="compositionally biased region" description="Basic residues" evidence="1">
    <location>
        <begin position="350"/>
        <end position="359"/>
    </location>
</feature>
<keyword evidence="2" id="KW-0812">Transmembrane</keyword>